<accession>A0ABS9SI17</accession>
<proteinExistence type="predicted"/>
<dbReference type="Proteomes" id="UP001202248">
    <property type="component" value="Unassembled WGS sequence"/>
</dbReference>
<protein>
    <submittedName>
        <fullName evidence="2">Uncharacterized protein</fullName>
    </submittedName>
</protein>
<name>A0ABS9SI17_9BACT</name>
<feature type="coiled-coil region" evidence="1">
    <location>
        <begin position="89"/>
        <end position="140"/>
    </location>
</feature>
<evidence type="ECO:0000313" key="2">
    <source>
        <dbReference type="EMBL" id="MCH5597970.1"/>
    </source>
</evidence>
<dbReference type="RefSeq" id="WP_240827319.1">
    <property type="nucleotide sequence ID" value="NZ_JAKWBL010000001.1"/>
</dbReference>
<comment type="caution">
    <text evidence="2">The sequence shown here is derived from an EMBL/GenBank/DDBJ whole genome shotgun (WGS) entry which is preliminary data.</text>
</comment>
<organism evidence="2 3">
    <name type="scientific">Niabella ginsengisoli</name>
    <dbReference type="NCBI Taxonomy" id="522298"/>
    <lineage>
        <taxon>Bacteria</taxon>
        <taxon>Pseudomonadati</taxon>
        <taxon>Bacteroidota</taxon>
        <taxon>Chitinophagia</taxon>
        <taxon>Chitinophagales</taxon>
        <taxon>Chitinophagaceae</taxon>
        <taxon>Niabella</taxon>
    </lineage>
</organism>
<reference evidence="2 3" key="1">
    <citation type="submission" date="2022-02" db="EMBL/GenBank/DDBJ databases">
        <authorList>
            <person name="Min J."/>
        </authorList>
    </citation>
    <scope>NUCLEOTIDE SEQUENCE [LARGE SCALE GENOMIC DNA]</scope>
    <source>
        <strain evidence="2 3">GR10-1</strain>
    </source>
</reference>
<sequence>MPGINCGQLPQHDLSNQTPIAHLKVYDIVKAGDFPITLTTIANDGAGRYSGAGWVRVPWMGNTKIKVTFRGIKVNTDYKLIDGFFETTYNADENLISNVEEEVAKIEETVNDVVEIFEEIKKLIKEYKGTEKDKQDITEAKAIVDDQYSGMISSPYLTPAQKAALAKSYEENKGGYDALSKGDECDSTASNASAGGPAYAEWFVPVSGYDCHKAKATTLADALITAAKQEQEAMSKDLVYTAKKESNELAADNLKPAIGLSPNGKIIAGIQSNKGLVPLISKEHLYFIIGFSIYENNKEVDKYIWKQNDRKDWGYYDSKMKKLEISDETSNRKVYVYRDIGNNCTYERQLIDWDNTATTATAKAVVESKIIEKNWIKERLFNADGSCAVAFIKEIITREDSEACKDAAFIEAGYDKLMAYVNRATFKDDDVVAAINSVCLSSIRKLKYAEIIRLFKPLAASSEIDEAKEVALLRLMNALNTTDYEKFFGLLEENNNALLINLVKRMHDGIAIYSALRGEKNSYTNFIGALVWMFKEAPESIENRWPENIDDFARVTINLNPIDYTSDTGSPYFQTYTSKHNNGTYKEETGEIVINDVYTTHVFSQGAYGSVKKNEEIATVSPLTPIVIIPDKGKLPLIKTALGENNLSNDAYIVPAIFLKYNSDKIRNDYIEKGIVTTLDVATIALSGGTALAAKVNWVRRAWAMAEVVGAVGNIAVNTQTVDPNSSLGKAINAYNLGMGIIGLKNVAVGGYKFAKSIPDRTKALLQDNKGLRNLLLTKYLDYRISITKLKNSDEWNNLSAEVRQNIVKQEKAFIDITDAKNIPNDNWGVSDNVFINGKTKQDILTIPKGERPLPETYLSANYIQQHLKEFEGGVTKISASPPSGSVGPLSGTFVMPKNRRIY</sequence>
<evidence type="ECO:0000256" key="1">
    <source>
        <dbReference type="SAM" id="Coils"/>
    </source>
</evidence>
<keyword evidence="3" id="KW-1185">Reference proteome</keyword>
<gene>
    <name evidence="2" type="ORF">MKP09_08655</name>
</gene>
<evidence type="ECO:0000313" key="3">
    <source>
        <dbReference type="Proteomes" id="UP001202248"/>
    </source>
</evidence>
<keyword evidence="1" id="KW-0175">Coiled coil</keyword>
<dbReference type="EMBL" id="JAKWBL010000001">
    <property type="protein sequence ID" value="MCH5597970.1"/>
    <property type="molecule type" value="Genomic_DNA"/>
</dbReference>